<accession>A0ABW1ZYZ9</accession>
<dbReference type="InterPro" id="IPR037455">
    <property type="entry name" value="LucA/IucC-like"/>
</dbReference>
<gene>
    <name evidence="3" type="ORF">ACFQDL_10225</name>
</gene>
<dbReference type="InterPro" id="IPR007310">
    <property type="entry name" value="Aerobactin_biosyn_IucA/IucC_N"/>
</dbReference>
<evidence type="ECO:0000256" key="1">
    <source>
        <dbReference type="ARBA" id="ARBA00007832"/>
    </source>
</evidence>
<evidence type="ECO:0000313" key="3">
    <source>
        <dbReference type="EMBL" id="MFC6670420.1"/>
    </source>
</evidence>
<evidence type="ECO:0000313" key="4">
    <source>
        <dbReference type="Proteomes" id="UP001596422"/>
    </source>
</evidence>
<dbReference type="RefSeq" id="WP_379908922.1">
    <property type="nucleotide sequence ID" value="NZ_JBHSWE010000001.1"/>
</dbReference>
<protein>
    <submittedName>
        <fullName evidence="3">IucA/IucC family protein</fullName>
    </submittedName>
</protein>
<keyword evidence="4" id="KW-1185">Reference proteome</keyword>
<dbReference type="Proteomes" id="UP001596422">
    <property type="component" value="Unassembled WGS sequence"/>
</dbReference>
<name>A0ABW1ZYZ9_9GAMM</name>
<reference evidence="4" key="1">
    <citation type="journal article" date="2019" name="Int. J. Syst. Evol. Microbiol.">
        <title>The Global Catalogue of Microorganisms (GCM) 10K type strain sequencing project: providing services to taxonomists for standard genome sequencing and annotation.</title>
        <authorList>
            <consortium name="The Broad Institute Genomics Platform"/>
            <consortium name="The Broad Institute Genome Sequencing Center for Infectious Disease"/>
            <person name="Wu L."/>
            <person name="Ma J."/>
        </authorList>
    </citation>
    <scope>NUCLEOTIDE SEQUENCE [LARGE SCALE GENOMIC DNA]</scope>
    <source>
        <strain evidence="4">NBRC 111756</strain>
    </source>
</reference>
<proteinExistence type="inferred from homology"/>
<comment type="caution">
    <text evidence="3">The sequence shown here is derived from an EMBL/GenBank/DDBJ whole genome shotgun (WGS) entry which is preliminary data.</text>
</comment>
<dbReference type="Pfam" id="PF04183">
    <property type="entry name" value="IucA_IucC"/>
    <property type="match status" value="1"/>
</dbReference>
<dbReference type="PANTHER" id="PTHR34384:SF5">
    <property type="entry name" value="L-2,3-DIAMINOPROPANOATE--CITRATE LIGASE"/>
    <property type="match status" value="1"/>
</dbReference>
<comment type="similarity">
    <text evidence="1">Belongs to the IucA/IucC family.</text>
</comment>
<dbReference type="PANTHER" id="PTHR34384">
    <property type="entry name" value="L-2,3-DIAMINOPROPANOATE--CITRATE LIGASE"/>
    <property type="match status" value="1"/>
</dbReference>
<sequence>MSVDATGRYFLARVLDALLREDVQQLLSDGEERETLPADVPAAERDGPWWRASPAAGELWIPVRPAEFMQRWRYREGPVLARLAGSGSWLSLDDSAALIDWLGQGLEPDEREHYRCFARECEDAERQHRACRQARQDYFEGCRTAPPALEHWAQRFLHYDRLAAYLDHPYYPTARAKSGFDVEDLTRYAPEFGPRFRLRWLAVPRSLIRGRMPVCPTGGPVSNRSGWIRHLPTAMRWYRCTPSSGANSSRRCCATPGSRGR</sequence>
<dbReference type="EMBL" id="JBHSWE010000001">
    <property type="protein sequence ID" value="MFC6670420.1"/>
    <property type="molecule type" value="Genomic_DNA"/>
</dbReference>
<organism evidence="3 4">
    <name type="scientific">Marinobacterium aestuariivivens</name>
    <dbReference type="NCBI Taxonomy" id="1698799"/>
    <lineage>
        <taxon>Bacteria</taxon>
        <taxon>Pseudomonadati</taxon>
        <taxon>Pseudomonadota</taxon>
        <taxon>Gammaproteobacteria</taxon>
        <taxon>Oceanospirillales</taxon>
        <taxon>Oceanospirillaceae</taxon>
        <taxon>Marinobacterium</taxon>
    </lineage>
</organism>
<evidence type="ECO:0000259" key="2">
    <source>
        <dbReference type="Pfam" id="PF04183"/>
    </source>
</evidence>
<feature type="domain" description="Aerobactin siderophore biosynthesis IucA/IucC N-terminal" evidence="2">
    <location>
        <begin position="159"/>
        <end position="210"/>
    </location>
</feature>